<feature type="region of interest" description="Disordered" evidence="1">
    <location>
        <begin position="1"/>
        <end position="59"/>
    </location>
</feature>
<protein>
    <recommendedName>
        <fullName evidence="4">Methionine aminopeptidase</fullName>
    </recommendedName>
</protein>
<evidence type="ECO:0000313" key="3">
    <source>
        <dbReference type="Proteomes" id="UP000552883"/>
    </source>
</evidence>
<name>A0A840XI83_9MICO</name>
<sequence>MAEHDDKHWWYNHKTGEVEQGPQSLGSDRDGPYASEADARRAPEIARERARAWAADEEE</sequence>
<feature type="compositionally biased region" description="Basic and acidic residues" evidence="1">
    <location>
        <begin position="27"/>
        <end position="51"/>
    </location>
</feature>
<feature type="compositionally biased region" description="Basic and acidic residues" evidence="1">
    <location>
        <begin position="1"/>
        <end position="17"/>
    </location>
</feature>
<organism evidence="2 3">
    <name type="scientific">Microcella frigidaquae</name>
    <dbReference type="NCBI Taxonomy" id="424758"/>
    <lineage>
        <taxon>Bacteria</taxon>
        <taxon>Bacillati</taxon>
        <taxon>Actinomycetota</taxon>
        <taxon>Actinomycetes</taxon>
        <taxon>Micrococcales</taxon>
        <taxon>Microbacteriaceae</taxon>
        <taxon>Microcella</taxon>
    </lineage>
</organism>
<accession>A0A840XI83</accession>
<dbReference type="Proteomes" id="UP000552883">
    <property type="component" value="Unassembled WGS sequence"/>
</dbReference>
<gene>
    <name evidence="2" type="ORF">BJ959_000093</name>
</gene>
<evidence type="ECO:0008006" key="4">
    <source>
        <dbReference type="Google" id="ProtNLM"/>
    </source>
</evidence>
<proteinExistence type="predicted"/>
<dbReference type="EMBL" id="JACHBS010000001">
    <property type="protein sequence ID" value="MBB5616597.1"/>
    <property type="molecule type" value="Genomic_DNA"/>
</dbReference>
<comment type="caution">
    <text evidence="2">The sequence shown here is derived from an EMBL/GenBank/DDBJ whole genome shotgun (WGS) entry which is preliminary data.</text>
</comment>
<evidence type="ECO:0000256" key="1">
    <source>
        <dbReference type="SAM" id="MobiDB-lite"/>
    </source>
</evidence>
<dbReference type="RefSeq" id="WP_153981215.1">
    <property type="nucleotide sequence ID" value="NZ_BAAANZ010000001.1"/>
</dbReference>
<reference evidence="2 3" key="1">
    <citation type="submission" date="2020-08" db="EMBL/GenBank/DDBJ databases">
        <title>Sequencing the genomes of 1000 actinobacteria strains.</title>
        <authorList>
            <person name="Klenk H.-P."/>
        </authorList>
    </citation>
    <scope>NUCLEOTIDE SEQUENCE [LARGE SCALE GENOMIC DNA]</scope>
    <source>
        <strain evidence="2 3">DSM 23889</strain>
    </source>
</reference>
<keyword evidence="3" id="KW-1185">Reference proteome</keyword>
<dbReference type="AlphaFoldDB" id="A0A840XI83"/>
<evidence type="ECO:0000313" key="2">
    <source>
        <dbReference type="EMBL" id="MBB5616597.1"/>
    </source>
</evidence>
<dbReference type="OrthoDB" id="3268477at2"/>